<gene>
    <name evidence="2" type="ORF">M5K25_004157</name>
</gene>
<dbReference type="EMBL" id="JANQDX010000004">
    <property type="protein sequence ID" value="KAL0925787.1"/>
    <property type="molecule type" value="Genomic_DNA"/>
</dbReference>
<feature type="region of interest" description="Disordered" evidence="1">
    <location>
        <begin position="36"/>
        <end position="77"/>
    </location>
</feature>
<comment type="caution">
    <text evidence="2">The sequence shown here is derived from an EMBL/GenBank/DDBJ whole genome shotgun (WGS) entry which is preliminary data.</text>
</comment>
<sequence length="248" mass="27890">MSIERDLISAVHSNHSEITPDLSLIYEPCHSQKSINRALISPRRGTQGKKGRRRREEKKERREETPPRPPPDSQVTPKLCPTSNFLYLQQTLVESFTTGPGPVVFPLLRVFHVKNSSVLLFLFVCAEYPYNAETNDSNFIAAYILARNSLAPSVGISYSTTSSIATMVNRRSNRIVGASRSNSHQSRNQSMNHRQPISAYFYPGGQNAAGEGTSGPSLEERIRKMEESHNEILQLLRETRQPALPQQE</sequence>
<feature type="compositionally biased region" description="Basic residues" evidence="1">
    <location>
        <begin position="46"/>
        <end position="56"/>
    </location>
</feature>
<feature type="compositionally biased region" description="Basic and acidic residues" evidence="1">
    <location>
        <begin position="57"/>
        <end position="66"/>
    </location>
</feature>
<name>A0ABD0VKV2_DENTH</name>
<dbReference type="AlphaFoldDB" id="A0ABD0VKV2"/>
<accession>A0ABD0VKV2</accession>
<dbReference type="Proteomes" id="UP001552299">
    <property type="component" value="Unassembled WGS sequence"/>
</dbReference>
<protein>
    <submittedName>
        <fullName evidence="2">Uncharacterized protein</fullName>
    </submittedName>
</protein>
<evidence type="ECO:0000313" key="2">
    <source>
        <dbReference type="EMBL" id="KAL0925787.1"/>
    </source>
</evidence>
<keyword evidence="3" id="KW-1185">Reference proteome</keyword>
<evidence type="ECO:0000256" key="1">
    <source>
        <dbReference type="SAM" id="MobiDB-lite"/>
    </source>
</evidence>
<feature type="region of interest" description="Disordered" evidence="1">
    <location>
        <begin position="202"/>
        <end position="248"/>
    </location>
</feature>
<organism evidence="2 3">
    <name type="scientific">Dendrobium thyrsiflorum</name>
    <name type="common">Pinecone-like raceme dendrobium</name>
    <name type="synonym">Orchid</name>
    <dbReference type="NCBI Taxonomy" id="117978"/>
    <lineage>
        <taxon>Eukaryota</taxon>
        <taxon>Viridiplantae</taxon>
        <taxon>Streptophyta</taxon>
        <taxon>Embryophyta</taxon>
        <taxon>Tracheophyta</taxon>
        <taxon>Spermatophyta</taxon>
        <taxon>Magnoliopsida</taxon>
        <taxon>Liliopsida</taxon>
        <taxon>Asparagales</taxon>
        <taxon>Orchidaceae</taxon>
        <taxon>Epidendroideae</taxon>
        <taxon>Malaxideae</taxon>
        <taxon>Dendrobiinae</taxon>
        <taxon>Dendrobium</taxon>
    </lineage>
</organism>
<reference evidence="2 3" key="1">
    <citation type="journal article" date="2024" name="Plant Biotechnol. J.">
        <title>Dendrobium thyrsiflorum genome and its molecular insights into genes involved in important horticultural traits.</title>
        <authorList>
            <person name="Chen B."/>
            <person name="Wang J.Y."/>
            <person name="Zheng P.J."/>
            <person name="Li K.L."/>
            <person name="Liang Y.M."/>
            <person name="Chen X.F."/>
            <person name="Zhang C."/>
            <person name="Zhao X."/>
            <person name="He X."/>
            <person name="Zhang G.Q."/>
            <person name="Liu Z.J."/>
            <person name="Xu Q."/>
        </authorList>
    </citation>
    <scope>NUCLEOTIDE SEQUENCE [LARGE SCALE GENOMIC DNA]</scope>
    <source>
        <strain evidence="2">GZMU011</strain>
    </source>
</reference>
<feature type="compositionally biased region" description="Basic and acidic residues" evidence="1">
    <location>
        <begin position="218"/>
        <end position="230"/>
    </location>
</feature>
<proteinExistence type="predicted"/>
<evidence type="ECO:0000313" key="3">
    <source>
        <dbReference type="Proteomes" id="UP001552299"/>
    </source>
</evidence>